<dbReference type="SUPFAM" id="SSF55729">
    <property type="entry name" value="Acyl-CoA N-acyltransferases (Nat)"/>
    <property type="match status" value="1"/>
</dbReference>
<sequence length="172" mass="19821">MEIIEKKNLVAELEFHTYMQYLPKEEAEHFDETPPDGITLKPMTTLEHAIQANKAWLFHDDGSLFFIKRLMEWNENIGAFNEKDELVAWCFRFQFGGLGLLHVTDKYKRKGLGSTIVKAMAKRLALLGSDTIASVVTHNQPSLNMFQKLGFREIDEVSWIHTVPLVPSKWVD</sequence>
<dbReference type="Pfam" id="PF08445">
    <property type="entry name" value="FR47"/>
    <property type="match status" value="1"/>
</dbReference>
<evidence type="ECO:0000313" key="2">
    <source>
        <dbReference type="EMBL" id="SSX29714.1"/>
    </source>
</evidence>
<evidence type="ECO:0000259" key="1">
    <source>
        <dbReference type="PROSITE" id="PS51186"/>
    </source>
</evidence>
<dbReference type="InterPro" id="IPR000182">
    <property type="entry name" value="GNAT_dom"/>
</dbReference>
<proteinExistence type="predicted"/>
<dbReference type="InterPro" id="IPR016181">
    <property type="entry name" value="Acyl_CoA_acyltransferase"/>
</dbReference>
<organism evidence="2">
    <name type="scientific">Culicoides sonorensis</name>
    <name type="common">Biting midge</name>
    <dbReference type="NCBI Taxonomy" id="179676"/>
    <lineage>
        <taxon>Eukaryota</taxon>
        <taxon>Metazoa</taxon>
        <taxon>Ecdysozoa</taxon>
        <taxon>Arthropoda</taxon>
        <taxon>Hexapoda</taxon>
        <taxon>Insecta</taxon>
        <taxon>Pterygota</taxon>
        <taxon>Neoptera</taxon>
        <taxon>Endopterygota</taxon>
        <taxon>Diptera</taxon>
        <taxon>Nematocera</taxon>
        <taxon>Chironomoidea</taxon>
        <taxon>Ceratopogonidae</taxon>
        <taxon>Ceratopogoninae</taxon>
        <taxon>Culicoides</taxon>
        <taxon>Monoculicoides</taxon>
    </lineage>
</organism>
<dbReference type="Gene3D" id="3.40.630.30">
    <property type="match status" value="1"/>
</dbReference>
<dbReference type="PROSITE" id="PS51186">
    <property type="entry name" value="GNAT"/>
    <property type="match status" value="1"/>
</dbReference>
<dbReference type="OMA" id="MEWNENI"/>
<dbReference type="VEuPathDB" id="VectorBase:CSON001619"/>
<protein>
    <submittedName>
        <fullName evidence="2">CSON001619 protein</fullName>
    </submittedName>
</protein>
<gene>
    <name evidence="2" type="primary">CSON001619</name>
</gene>
<dbReference type="AlphaFoldDB" id="A0A336MH44"/>
<dbReference type="PANTHER" id="PTHR20958:SF10">
    <property type="entry name" value="GH05617P-RELATED"/>
    <property type="match status" value="1"/>
</dbReference>
<feature type="domain" description="N-acetyltransferase" evidence="1">
    <location>
        <begin position="38"/>
        <end position="172"/>
    </location>
</feature>
<dbReference type="PANTHER" id="PTHR20958">
    <property type="entry name" value="GLYCINE N-ACYLTRANSFERASE-LIKE PROTEIN"/>
    <property type="match status" value="1"/>
</dbReference>
<reference evidence="2" key="1">
    <citation type="submission" date="2018-07" db="EMBL/GenBank/DDBJ databases">
        <authorList>
            <person name="Quirk P.G."/>
            <person name="Krulwich T.A."/>
        </authorList>
    </citation>
    <scope>NUCLEOTIDE SEQUENCE</scope>
</reference>
<name>A0A336MH44_CULSO</name>
<dbReference type="EMBL" id="UFQT01001256">
    <property type="protein sequence ID" value="SSX29714.1"/>
    <property type="molecule type" value="Genomic_DNA"/>
</dbReference>
<dbReference type="InterPro" id="IPR053225">
    <property type="entry name" value="Acyl-CoA_N-acyltransferase"/>
</dbReference>
<dbReference type="GO" id="GO:0016747">
    <property type="term" value="F:acyltransferase activity, transferring groups other than amino-acyl groups"/>
    <property type="evidence" value="ECO:0007669"/>
    <property type="project" value="InterPro"/>
</dbReference>
<accession>A0A336MH44</accession>
<dbReference type="InterPro" id="IPR013653">
    <property type="entry name" value="GCN5-like_dom"/>
</dbReference>